<gene>
    <name evidence="2" type="ORF">B0H15DRAFT_13710</name>
</gene>
<reference evidence="2" key="1">
    <citation type="submission" date="2023-03" db="EMBL/GenBank/DDBJ databases">
        <title>Massive genome expansion in bonnet fungi (Mycena s.s.) driven by repeated elements and novel gene families across ecological guilds.</title>
        <authorList>
            <consortium name="Lawrence Berkeley National Laboratory"/>
            <person name="Harder C.B."/>
            <person name="Miyauchi S."/>
            <person name="Viragh M."/>
            <person name="Kuo A."/>
            <person name="Thoen E."/>
            <person name="Andreopoulos B."/>
            <person name="Lu D."/>
            <person name="Skrede I."/>
            <person name="Drula E."/>
            <person name="Henrissat B."/>
            <person name="Morin E."/>
            <person name="Kohler A."/>
            <person name="Barry K."/>
            <person name="LaButti K."/>
            <person name="Morin E."/>
            <person name="Salamov A."/>
            <person name="Lipzen A."/>
            <person name="Mereny Z."/>
            <person name="Hegedus B."/>
            <person name="Baldrian P."/>
            <person name="Stursova M."/>
            <person name="Weitz H."/>
            <person name="Taylor A."/>
            <person name="Grigoriev I.V."/>
            <person name="Nagy L.G."/>
            <person name="Martin F."/>
            <person name="Kauserud H."/>
        </authorList>
    </citation>
    <scope>NUCLEOTIDE SEQUENCE</scope>
    <source>
        <strain evidence="2">CBHHK173m</strain>
    </source>
</reference>
<keyword evidence="3" id="KW-1185">Reference proteome</keyword>
<comment type="caution">
    <text evidence="2">The sequence shown here is derived from an EMBL/GenBank/DDBJ whole genome shotgun (WGS) entry which is preliminary data.</text>
</comment>
<dbReference type="EMBL" id="JARJCN010000001">
    <property type="protein sequence ID" value="KAJ7104193.1"/>
    <property type="molecule type" value="Genomic_DNA"/>
</dbReference>
<feature type="chain" id="PRO_5042080640" evidence="1">
    <location>
        <begin position="19"/>
        <end position="210"/>
    </location>
</feature>
<sequence>MPTPVFWFCTHTMFFVLSMDPVCQWGALSNEPRMAQFMDTPPAYTMNSRPPTLPTTSDTVSAPMCPPTTLTASLTTKAAVAHSMITAVTAATTPTGEGSAEGRATLRASNMSCSASGKVSVVFSSSWMEFLLLSFVHLLVALFALRLPTCFRLCCLPPIIILHTSYMTPNVSLRLELCCYFACVPPIFKCPKKETVHLTTESRKATKIFL</sequence>
<protein>
    <submittedName>
        <fullName evidence="2">Uncharacterized protein</fullName>
    </submittedName>
</protein>
<keyword evidence="1" id="KW-0732">Signal</keyword>
<feature type="signal peptide" evidence="1">
    <location>
        <begin position="1"/>
        <end position="18"/>
    </location>
</feature>
<dbReference type="AlphaFoldDB" id="A0AAD6UN64"/>
<organism evidence="2 3">
    <name type="scientific">Mycena belliarum</name>
    <dbReference type="NCBI Taxonomy" id="1033014"/>
    <lineage>
        <taxon>Eukaryota</taxon>
        <taxon>Fungi</taxon>
        <taxon>Dikarya</taxon>
        <taxon>Basidiomycota</taxon>
        <taxon>Agaricomycotina</taxon>
        <taxon>Agaricomycetes</taxon>
        <taxon>Agaricomycetidae</taxon>
        <taxon>Agaricales</taxon>
        <taxon>Marasmiineae</taxon>
        <taxon>Mycenaceae</taxon>
        <taxon>Mycena</taxon>
    </lineage>
</organism>
<evidence type="ECO:0000313" key="3">
    <source>
        <dbReference type="Proteomes" id="UP001222325"/>
    </source>
</evidence>
<evidence type="ECO:0000313" key="2">
    <source>
        <dbReference type="EMBL" id="KAJ7104193.1"/>
    </source>
</evidence>
<evidence type="ECO:0000256" key="1">
    <source>
        <dbReference type="SAM" id="SignalP"/>
    </source>
</evidence>
<name>A0AAD6UN64_9AGAR</name>
<dbReference type="Proteomes" id="UP001222325">
    <property type="component" value="Unassembled WGS sequence"/>
</dbReference>
<proteinExistence type="predicted"/>
<accession>A0AAD6UN64</accession>